<dbReference type="InterPro" id="IPR011011">
    <property type="entry name" value="Znf_FYVE_PHD"/>
</dbReference>
<dbReference type="Pfam" id="PF21098">
    <property type="entry name" value="PH-GRAM_MTMR6-like"/>
    <property type="match status" value="1"/>
</dbReference>
<dbReference type="SUPFAM" id="SSF57903">
    <property type="entry name" value="FYVE/PHD zinc finger"/>
    <property type="match status" value="1"/>
</dbReference>
<dbReference type="Pfam" id="PF06602">
    <property type="entry name" value="Myotub-related"/>
    <property type="match status" value="1"/>
</dbReference>
<evidence type="ECO:0000256" key="8">
    <source>
        <dbReference type="PIRSR" id="PIRSR630564-1"/>
    </source>
</evidence>
<keyword evidence="12" id="KW-1185">Reference proteome</keyword>
<name>A0ABD2LPC3_9BILA</name>
<evidence type="ECO:0000256" key="6">
    <source>
        <dbReference type="ARBA" id="ARBA00022833"/>
    </source>
</evidence>
<dbReference type="PROSITE" id="PS51339">
    <property type="entry name" value="PPASE_MYOTUBULARIN"/>
    <property type="match status" value="1"/>
</dbReference>
<gene>
    <name evidence="11" type="ORF">niasHT_007498</name>
</gene>
<comment type="similarity">
    <text evidence="1">Belongs to the protein-tyrosine phosphatase family. Non-receptor class myotubularin subfamily.</text>
</comment>
<dbReference type="InterPro" id="IPR010569">
    <property type="entry name" value="Myotubularin-like_Pase_dom"/>
</dbReference>
<comment type="caution">
    <text evidence="11">The sequence shown here is derived from an EMBL/GenBank/DDBJ whole genome shotgun (WGS) entry which is preliminary data.</text>
</comment>
<dbReference type="Pfam" id="PF01363">
    <property type="entry name" value="FYVE"/>
    <property type="match status" value="1"/>
</dbReference>
<accession>A0ABD2LPC3</accession>
<evidence type="ECO:0000256" key="5">
    <source>
        <dbReference type="ARBA" id="ARBA00022801"/>
    </source>
</evidence>
<dbReference type="Proteomes" id="UP001620626">
    <property type="component" value="Unassembled WGS sequence"/>
</dbReference>
<keyword evidence="7" id="KW-0443">Lipid metabolism</keyword>
<keyword evidence="3" id="KW-0479">Metal-binding</keyword>
<feature type="domain" description="Myotubularin phosphatase" evidence="10">
    <location>
        <begin position="119"/>
        <end position="499"/>
    </location>
</feature>
<evidence type="ECO:0000256" key="4">
    <source>
        <dbReference type="ARBA" id="ARBA00022771"/>
    </source>
</evidence>
<evidence type="ECO:0000256" key="2">
    <source>
        <dbReference type="ARBA" id="ARBA00012903"/>
    </source>
</evidence>
<dbReference type="InterPro" id="IPR048994">
    <property type="entry name" value="PH-GRAM_MTMR6-9"/>
</dbReference>
<dbReference type="SUPFAM" id="SSF50729">
    <property type="entry name" value="PH domain-like"/>
    <property type="match status" value="1"/>
</dbReference>
<evidence type="ECO:0000256" key="7">
    <source>
        <dbReference type="ARBA" id="ARBA00023098"/>
    </source>
</evidence>
<feature type="binding site" evidence="9">
    <location>
        <begin position="332"/>
        <end position="338"/>
    </location>
    <ligand>
        <name>substrate</name>
    </ligand>
</feature>
<dbReference type="AlphaFoldDB" id="A0ABD2LPC3"/>
<dbReference type="InterPro" id="IPR003595">
    <property type="entry name" value="Tyr_Pase_cat"/>
</dbReference>
<dbReference type="InterPro" id="IPR030564">
    <property type="entry name" value="Myotubularin"/>
</dbReference>
<dbReference type="InterPro" id="IPR029021">
    <property type="entry name" value="Prot-tyrosine_phosphatase-like"/>
</dbReference>
<dbReference type="InterPro" id="IPR011993">
    <property type="entry name" value="PH-like_dom_sf"/>
</dbReference>
<feature type="binding site" evidence="9">
    <location>
        <begin position="271"/>
        <end position="272"/>
    </location>
    <ligand>
        <name>substrate</name>
    </ligand>
</feature>
<dbReference type="InterPro" id="IPR013083">
    <property type="entry name" value="Znf_RING/FYVE/PHD"/>
</dbReference>
<keyword evidence="4" id="KW-0863">Zinc-finger</keyword>
<evidence type="ECO:0000313" key="11">
    <source>
        <dbReference type="EMBL" id="KAL3117095.1"/>
    </source>
</evidence>
<evidence type="ECO:0000256" key="9">
    <source>
        <dbReference type="PIRSR" id="PIRSR630564-2"/>
    </source>
</evidence>
<dbReference type="Gene3D" id="3.30.40.10">
    <property type="entry name" value="Zinc/RING finger domain, C3HC4 (zinc finger)"/>
    <property type="match status" value="1"/>
</dbReference>
<organism evidence="11 12">
    <name type="scientific">Heterodera trifolii</name>
    <dbReference type="NCBI Taxonomy" id="157864"/>
    <lineage>
        <taxon>Eukaryota</taxon>
        <taxon>Metazoa</taxon>
        <taxon>Ecdysozoa</taxon>
        <taxon>Nematoda</taxon>
        <taxon>Chromadorea</taxon>
        <taxon>Rhabditida</taxon>
        <taxon>Tylenchina</taxon>
        <taxon>Tylenchomorpha</taxon>
        <taxon>Tylenchoidea</taxon>
        <taxon>Heteroderidae</taxon>
        <taxon>Heteroderinae</taxon>
        <taxon>Heterodera</taxon>
    </lineage>
</organism>
<dbReference type="SUPFAM" id="SSF52799">
    <property type="entry name" value="(Phosphotyrosine protein) phosphatases II"/>
    <property type="match status" value="1"/>
</dbReference>
<dbReference type="GO" id="GO:0006629">
    <property type="term" value="P:lipid metabolic process"/>
    <property type="evidence" value="ECO:0007669"/>
    <property type="project" value="UniProtKB-KW"/>
</dbReference>
<dbReference type="GO" id="GO:0052629">
    <property type="term" value="F:phosphatidylinositol-3,5-bisphosphate 3-phosphatase activity"/>
    <property type="evidence" value="ECO:0007669"/>
    <property type="project" value="UniProtKB-EC"/>
</dbReference>
<protein>
    <recommendedName>
        <fullName evidence="2">phosphatidylinositol-3,5-bisphosphate 3-phosphatase</fullName>
        <ecNumber evidence="2">3.1.3.95</ecNumber>
    </recommendedName>
</protein>
<evidence type="ECO:0000256" key="3">
    <source>
        <dbReference type="ARBA" id="ARBA00022723"/>
    </source>
</evidence>
<proteinExistence type="inferred from homology"/>
<dbReference type="EMBL" id="JBICBT010000334">
    <property type="protein sequence ID" value="KAL3117095.1"/>
    <property type="molecule type" value="Genomic_DNA"/>
</dbReference>
<dbReference type="PANTHER" id="PTHR10807">
    <property type="entry name" value="MYOTUBULARIN-RELATED"/>
    <property type="match status" value="1"/>
</dbReference>
<evidence type="ECO:0000256" key="1">
    <source>
        <dbReference type="ARBA" id="ARBA00007471"/>
    </source>
</evidence>
<evidence type="ECO:0000313" key="12">
    <source>
        <dbReference type="Proteomes" id="UP001620626"/>
    </source>
</evidence>
<dbReference type="SMART" id="SM00404">
    <property type="entry name" value="PTPc_motif"/>
    <property type="match status" value="1"/>
</dbReference>
<keyword evidence="5" id="KW-0378">Hydrolase</keyword>
<reference evidence="11 12" key="1">
    <citation type="submission" date="2024-10" db="EMBL/GenBank/DDBJ databases">
        <authorList>
            <person name="Kim D."/>
        </authorList>
    </citation>
    <scope>NUCLEOTIDE SEQUENCE [LARGE SCALE GENOMIC DNA]</scope>
    <source>
        <strain evidence="11">BH-2024</strain>
    </source>
</reference>
<dbReference type="Gene3D" id="2.30.29.30">
    <property type="entry name" value="Pleckstrin-homology domain (PH domain)/Phosphotyrosine-binding domain (PTB)"/>
    <property type="match status" value="1"/>
</dbReference>
<sequence>MNSNFYIKQVQLIDPFSSEAKIIGTVHVLGTHFIFKADEGGKEIWVPHTLIALLDRAQPTLSGSRLTIRCKHFLVLVLLLAKDRDCQSLYETLLRCSRLTNISECLAFANKKGNCSPDNWSRLNWADEFRRQGVEDDLNNGWMVSQFNTNYAHCDTYPEQLWIPRGATTQILIASCRFRSRARLPVLTYFYGNNGAALCRSSQPLAGFSARCLEDESLMELIMAANPSSTHLYLIDTRPRVNAMVNKVQGKGFEDTRNYTNIQFHFFDIENIHVMRASLNKLLEACQRTQTMTQYLKIVDACGWLRHLKTLIDCSVFIAESILRGISCVIHCSDGWDRTSQTVSLAQLVIDPFYRTVKGFQVLVDKDWLGFGFKFDDRCGHLGASAEEMAKEVSPIFTQFLDCVYQLLRKKPMFFEFNERFLVELNEHAYSCVYGQFVGNCDKDRKDLRTVSKTNSLWAHMDLHIDDYLNPFYDPNRNEPFLCDIELSLSSFAVWTNLYNRFDVGIQPREYLSDIFANAKLHLQSMKKMVAMPETDSECPRVSFAWQPLLNADECANEKCRREFLSRIERRVHCQWCGQIYCHRCIRKRENSNNEMDNHAPVCVLCMQIAC</sequence>
<keyword evidence="6" id="KW-0862">Zinc</keyword>
<evidence type="ECO:0000259" key="10">
    <source>
        <dbReference type="PROSITE" id="PS51339"/>
    </source>
</evidence>
<dbReference type="PANTHER" id="PTHR10807:SF8">
    <property type="entry name" value="PHOSPHATIDYLINOSITOL-3-PHOSPHATE PHOSPHATASE"/>
    <property type="match status" value="1"/>
</dbReference>
<dbReference type="GO" id="GO:0008270">
    <property type="term" value="F:zinc ion binding"/>
    <property type="evidence" value="ECO:0007669"/>
    <property type="project" value="UniProtKB-KW"/>
</dbReference>
<dbReference type="InterPro" id="IPR000306">
    <property type="entry name" value="Znf_FYVE"/>
</dbReference>
<dbReference type="EC" id="3.1.3.95" evidence="2"/>
<feature type="active site" description="Phosphocysteine intermediate" evidence="8">
    <location>
        <position position="332"/>
    </location>
</feature>